<dbReference type="EMBL" id="JAVDQY010000006">
    <property type="protein sequence ID" value="MDR6528916.1"/>
    <property type="molecule type" value="Genomic_DNA"/>
</dbReference>
<dbReference type="RefSeq" id="WP_309948131.1">
    <property type="nucleotide sequence ID" value="NZ_JAVDQY010000006.1"/>
</dbReference>
<reference evidence="2" key="1">
    <citation type="submission" date="2023-07" db="EMBL/GenBank/DDBJ databases">
        <title>Sorghum-associated microbial communities from plants grown in Nebraska, USA.</title>
        <authorList>
            <person name="Schachtman D."/>
        </authorList>
    </citation>
    <scope>NUCLEOTIDE SEQUENCE</scope>
    <source>
        <strain evidence="2">DS2360</strain>
    </source>
</reference>
<protein>
    <recommendedName>
        <fullName evidence="4">PH domain-containing protein</fullName>
    </recommendedName>
</protein>
<dbReference type="Proteomes" id="UP001184861">
    <property type="component" value="Unassembled WGS sequence"/>
</dbReference>
<dbReference type="AlphaFoldDB" id="A0AAE4C3T8"/>
<evidence type="ECO:0000313" key="2">
    <source>
        <dbReference type="EMBL" id="MDR6528916.1"/>
    </source>
</evidence>
<gene>
    <name evidence="2" type="ORF">J2787_004355</name>
</gene>
<sequence length="160" mass="18621">MGELLTEEVFSAPKWQKITYRILSILVFALGINVLMIKEAGWLLFLAPLIFFISVSMFVYTRQKLIISNDDIRLVGGFKRYFISWNAITKVDMMRLGKYKTPTATIYYAGGQLKLNKSFYLEPQFKRILLLLEAKTNPEIFTKTYWEARSQISQDWGLGK</sequence>
<name>A0AAE4C3T8_9FLAO</name>
<evidence type="ECO:0000313" key="3">
    <source>
        <dbReference type="Proteomes" id="UP001184861"/>
    </source>
</evidence>
<evidence type="ECO:0000256" key="1">
    <source>
        <dbReference type="SAM" id="Phobius"/>
    </source>
</evidence>
<keyword evidence="1" id="KW-0812">Transmembrane</keyword>
<keyword evidence="1" id="KW-0472">Membrane</keyword>
<organism evidence="2 3">
    <name type="scientific">Chryseobacterium rhizosphaerae</name>
    <dbReference type="NCBI Taxonomy" id="395937"/>
    <lineage>
        <taxon>Bacteria</taxon>
        <taxon>Pseudomonadati</taxon>
        <taxon>Bacteroidota</taxon>
        <taxon>Flavobacteriia</taxon>
        <taxon>Flavobacteriales</taxon>
        <taxon>Weeksellaceae</taxon>
        <taxon>Chryseobacterium group</taxon>
        <taxon>Chryseobacterium</taxon>
    </lineage>
</organism>
<keyword evidence="1" id="KW-1133">Transmembrane helix</keyword>
<evidence type="ECO:0008006" key="4">
    <source>
        <dbReference type="Google" id="ProtNLM"/>
    </source>
</evidence>
<feature type="transmembrane region" description="Helical" evidence="1">
    <location>
        <begin position="42"/>
        <end position="60"/>
    </location>
</feature>
<proteinExistence type="predicted"/>
<feature type="transmembrane region" description="Helical" evidence="1">
    <location>
        <begin position="18"/>
        <end position="36"/>
    </location>
</feature>
<comment type="caution">
    <text evidence="2">The sequence shown here is derived from an EMBL/GenBank/DDBJ whole genome shotgun (WGS) entry which is preliminary data.</text>
</comment>
<accession>A0AAE4C3T8</accession>